<dbReference type="AlphaFoldDB" id="A0A9X6U4T8"/>
<dbReference type="RefSeq" id="WP_097877083.1">
    <property type="nucleotide sequence ID" value="NZ_JAUORE010000003.1"/>
</dbReference>
<proteinExistence type="predicted"/>
<organism evidence="2 3">
    <name type="scientific">Bacillus thuringiensis</name>
    <dbReference type="NCBI Taxonomy" id="1428"/>
    <lineage>
        <taxon>Bacteria</taxon>
        <taxon>Bacillati</taxon>
        <taxon>Bacillota</taxon>
        <taxon>Bacilli</taxon>
        <taxon>Bacillales</taxon>
        <taxon>Bacillaceae</taxon>
        <taxon>Bacillus</taxon>
        <taxon>Bacillus cereus group</taxon>
    </lineage>
</organism>
<sequence length="510" mass="59644">MDEREVNKKLAQEVEISEAMLVGLFWHNPELYYGMYDKEKVNHSTFRNQSWSFFFELGRTMFDSEVRVFDDIIAQKTVNELGARHVKIFDKYGGFDTVKQVKLEAKSHEDNFDAYYEEVQKYSTIKELYDLFGEKVVKEEGNYSYRNLDTETIWTYWMDKVNNVKSSANEGFDECYLLDDLDGAMEEWDRAEDVGMPFYRSSRFTKAFTGFARGTTYIFGNYSGGGKTSFTMNKVIMAHIEQKEKLLIIANEQDEMEWKKLLIVTALGQIGEYVDRQRLNEGEFTAEEWDKLRKAKTWLAQYISGEDKTIALVFLENYTVKNVERAMRKYANRGYGSCIVDTAKPTDDDMYSARWENFYESIKKMYQLARKNAGGLNMRVWINVQLGDNTIGRRYLDEGCLGESKKIKNEAGQLILARWAYQSEYKGGKNEVLCYTHEKDPENEFADKNGFIYKEFTLDPKKKYQLVFVPKNRRGKANNTGLDVLVFEVNMNSNVWIERGYAKVTDDRTY</sequence>
<dbReference type="GO" id="GO:0003678">
    <property type="term" value="F:DNA helicase activity"/>
    <property type="evidence" value="ECO:0007669"/>
    <property type="project" value="InterPro"/>
</dbReference>
<dbReference type="Proteomes" id="UP000220127">
    <property type="component" value="Unassembled WGS sequence"/>
</dbReference>
<comment type="caution">
    <text evidence="2">The sequence shown here is derived from an EMBL/GenBank/DDBJ whole genome shotgun (WGS) entry which is preliminary data.</text>
</comment>
<dbReference type="InterPro" id="IPR027417">
    <property type="entry name" value="P-loop_NTPase"/>
</dbReference>
<evidence type="ECO:0000259" key="1">
    <source>
        <dbReference type="Pfam" id="PF03796"/>
    </source>
</evidence>
<dbReference type="Gene3D" id="3.40.50.300">
    <property type="entry name" value="P-loop containing nucleotide triphosphate hydrolases"/>
    <property type="match status" value="1"/>
</dbReference>
<evidence type="ECO:0000313" key="3">
    <source>
        <dbReference type="Proteomes" id="UP000220127"/>
    </source>
</evidence>
<accession>A0A9X6U4T8</accession>
<evidence type="ECO:0000313" key="2">
    <source>
        <dbReference type="EMBL" id="PED16431.1"/>
    </source>
</evidence>
<gene>
    <name evidence="2" type="ORF">CON01_00855</name>
</gene>
<protein>
    <recommendedName>
        <fullName evidence="1">SF4 helicase domain-containing protein</fullName>
    </recommendedName>
</protein>
<dbReference type="InterPro" id="IPR007694">
    <property type="entry name" value="DNA_helicase_DnaB-like_C"/>
</dbReference>
<reference evidence="2 3" key="1">
    <citation type="submission" date="2017-09" db="EMBL/GenBank/DDBJ databases">
        <title>Large-scale bioinformatics analysis of Bacillus genomes uncovers conserved roles of natural products in bacterial physiology.</title>
        <authorList>
            <consortium name="Agbiome Team Llc"/>
            <person name="Bleich R.M."/>
            <person name="Grubbs K.J."/>
            <person name="Santa Maria K.C."/>
            <person name="Allen S.E."/>
            <person name="Farag S."/>
            <person name="Shank E.A."/>
            <person name="Bowers A."/>
        </authorList>
    </citation>
    <scope>NUCLEOTIDE SEQUENCE [LARGE SCALE GENOMIC DNA]</scope>
    <source>
        <strain evidence="2 3">AFS094940</strain>
    </source>
</reference>
<dbReference type="Pfam" id="PF03796">
    <property type="entry name" value="DnaB_C"/>
    <property type="match status" value="1"/>
</dbReference>
<dbReference type="GO" id="GO:0006260">
    <property type="term" value="P:DNA replication"/>
    <property type="evidence" value="ECO:0007669"/>
    <property type="project" value="InterPro"/>
</dbReference>
<dbReference type="GO" id="GO:0005524">
    <property type="term" value="F:ATP binding"/>
    <property type="evidence" value="ECO:0007669"/>
    <property type="project" value="InterPro"/>
</dbReference>
<feature type="domain" description="SF4 helicase" evidence="1">
    <location>
        <begin position="204"/>
        <end position="416"/>
    </location>
</feature>
<name>A0A9X6U4T8_BACTU</name>
<dbReference type="EMBL" id="NVMD01000002">
    <property type="protein sequence ID" value="PED16431.1"/>
    <property type="molecule type" value="Genomic_DNA"/>
</dbReference>